<dbReference type="SUPFAM" id="SSF51735">
    <property type="entry name" value="NAD(P)-binding Rossmann-fold domains"/>
    <property type="match status" value="1"/>
</dbReference>
<dbReference type="PRINTS" id="PR00081">
    <property type="entry name" value="GDHRDH"/>
</dbReference>
<dbReference type="GO" id="GO:0016491">
    <property type="term" value="F:oxidoreductase activity"/>
    <property type="evidence" value="ECO:0007669"/>
    <property type="project" value="UniProtKB-KW"/>
</dbReference>
<protein>
    <submittedName>
        <fullName evidence="4">SDR family oxidoreductase</fullName>
    </submittedName>
</protein>
<comment type="similarity">
    <text evidence="1 3">Belongs to the short-chain dehydrogenases/reductases (SDR) family.</text>
</comment>
<dbReference type="InterPro" id="IPR036291">
    <property type="entry name" value="NAD(P)-bd_dom_sf"/>
</dbReference>
<dbReference type="CDD" id="cd05233">
    <property type="entry name" value="SDR_c"/>
    <property type="match status" value="1"/>
</dbReference>
<organism evidence="4 5">
    <name type="scientific">Paenibacillus piri</name>
    <dbReference type="NCBI Taxonomy" id="2547395"/>
    <lineage>
        <taxon>Bacteria</taxon>
        <taxon>Bacillati</taxon>
        <taxon>Bacillota</taxon>
        <taxon>Bacilli</taxon>
        <taxon>Bacillales</taxon>
        <taxon>Paenibacillaceae</taxon>
        <taxon>Paenibacillus</taxon>
    </lineage>
</organism>
<evidence type="ECO:0000256" key="3">
    <source>
        <dbReference type="RuleBase" id="RU000363"/>
    </source>
</evidence>
<gene>
    <name evidence="4" type="ORF">E1757_25745</name>
</gene>
<reference evidence="4 5" key="1">
    <citation type="submission" date="2019-03" db="EMBL/GenBank/DDBJ databases">
        <title>This is whole genome sequence of Paenibacillus sp MS74 strain.</title>
        <authorList>
            <person name="Trinh H.N."/>
        </authorList>
    </citation>
    <scope>NUCLEOTIDE SEQUENCE [LARGE SCALE GENOMIC DNA]</scope>
    <source>
        <strain evidence="4 5">MS74</strain>
    </source>
</reference>
<evidence type="ECO:0000256" key="2">
    <source>
        <dbReference type="ARBA" id="ARBA00023002"/>
    </source>
</evidence>
<dbReference type="GO" id="GO:0008206">
    <property type="term" value="P:bile acid metabolic process"/>
    <property type="evidence" value="ECO:0007669"/>
    <property type="project" value="UniProtKB-ARBA"/>
</dbReference>
<sequence>MELKGTVAVVTGANSGIGLATMKALTEKGAYVAALARNEDKLKQAIDGLPSHVRPNVIGIAADVRDEASVRNAVDQAAARFGKIDILVNAAGVSMSGKQLVQDVDFAEWNRIMETNLNGTFLLCREALRLMTERNSGYIINILSTAAFQASGGNSIYAASKFGARALTEEMIASNRQSGIRVSSISPGAVDTNIWSFKKEPVSQESRDTMLKPENIADIVLFLVNQPAAVHIENITVTPWFR</sequence>
<dbReference type="EMBL" id="SMRT01000015">
    <property type="protein sequence ID" value="TDF93792.1"/>
    <property type="molecule type" value="Genomic_DNA"/>
</dbReference>
<dbReference type="Gene3D" id="3.40.50.720">
    <property type="entry name" value="NAD(P)-binding Rossmann-like Domain"/>
    <property type="match status" value="1"/>
</dbReference>
<dbReference type="FunFam" id="3.40.50.720:FF:000084">
    <property type="entry name" value="Short-chain dehydrogenase reductase"/>
    <property type="match status" value="1"/>
</dbReference>
<dbReference type="PANTHER" id="PTHR43115:SF4">
    <property type="entry name" value="DEHYDROGENASE_REDUCTASE SDR FAMILY MEMBER 11"/>
    <property type="match status" value="1"/>
</dbReference>
<keyword evidence="5" id="KW-1185">Reference proteome</keyword>
<proteinExistence type="inferred from homology"/>
<dbReference type="InterPro" id="IPR002347">
    <property type="entry name" value="SDR_fam"/>
</dbReference>
<dbReference type="AlphaFoldDB" id="A0A4R5KFP0"/>
<keyword evidence="2" id="KW-0560">Oxidoreductase</keyword>
<dbReference type="RefSeq" id="WP_133233579.1">
    <property type="nucleotide sequence ID" value="NZ_SMRT01000015.1"/>
</dbReference>
<name>A0A4R5KFP0_9BACL</name>
<evidence type="ECO:0000256" key="1">
    <source>
        <dbReference type="ARBA" id="ARBA00006484"/>
    </source>
</evidence>
<dbReference type="OrthoDB" id="9775296at2"/>
<dbReference type="Pfam" id="PF00106">
    <property type="entry name" value="adh_short"/>
    <property type="match status" value="1"/>
</dbReference>
<dbReference type="PRINTS" id="PR00080">
    <property type="entry name" value="SDRFAMILY"/>
</dbReference>
<evidence type="ECO:0000313" key="4">
    <source>
        <dbReference type="EMBL" id="TDF93792.1"/>
    </source>
</evidence>
<comment type="caution">
    <text evidence="4">The sequence shown here is derived from an EMBL/GenBank/DDBJ whole genome shotgun (WGS) entry which is preliminary data.</text>
</comment>
<accession>A0A4R5KFP0</accession>
<evidence type="ECO:0000313" key="5">
    <source>
        <dbReference type="Proteomes" id="UP000295636"/>
    </source>
</evidence>
<dbReference type="PANTHER" id="PTHR43115">
    <property type="entry name" value="DEHYDROGENASE/REDUCTASE SDR FAMILY MEMBER 11"/>
    <property type="match status" value="1"/>
</dbReference>
<dbReference type="Proteomes" id="UP000295636">
    <property type="component" value="Unassembled WGS sequence"/>
</dbReference>